<name>A0A2K9DVG1_9MICO</name>
<evidence type="ECO:0000256" key="4">
    <source>
        <dbReference type="SAM" id="Coils"/>
    </source>
</evidence>
<dbReference type="Proteomes" id="UP000233276">
    <property type="component" value="Chromosome"/>
</dbReference>
<dbReference type="Gene3D" id="3.40.50.300">
    <property type="entry name" value="P-loop containing nucleotide triphosphate hydrolases"/>
    <property type="match status" value="2"/>
</dbReference>
<dbReference type="Pfam" id="PF13476">
    <property type="entry name" value="AAA_23"/>
    <property type="match status" value="1"/>
</dbReference>
<proteinExistence type="inferred from homology"/>
<dbReference type="KEGG" id="mhos:CXR34_03695"/>
<evidence type="ECO:0000256" key="2">
    <source>
        <dbReference type="ARBA" id="ARBA00011322"/>
    </source>
</evidence>
<evidence type="ECO:0000256" key="3">
    <source>
        <dbReference type="ARBA" id="ARBA00013368"/>
    </source>
</evidence>
<feature type="coiled-coil region" evidence="4">
    <location>
        <begin position="557"/>
        <end position="648"/>
    </location>
</feature>
<dbReference type="SUPFAM" id="SSF52540">
    <property type="entry name" value="P-loop containing nucleoside triphosphate hydrolases"/>
    <property type="match status" value="1"/>
</dbReference>
<dbReference type="InterPro" id="IPR038729">
    <property type="entry name" value="Rad50/SbcC_AAA"/>
</dbReference>
<dbReference type="GO" id="GO:0016887">
    <property type="term" value="F:ATP hydrolysis activity"/>
    <property type="evidence" value="ECO:0007669"/>
    <property type="project" value="InterPro"/>
</dbReference>
<feature type="domain" description="Rad50/SbcC-type AAA" evidence="6">
    <location>
        <begin position="5"/>
        <end position="195"/>
    </location>
</feature>
<organism evidence="7 8">
    <name type="scientific">Microbacterium hominis</name>
    <dbReference type="NCBI Taxonomy" id="162426"/>
    <lineage>
        <taxon>Bacteria</taxon>
        <taxon>Bacillati</taxon>
        <taxon>Actinomycetota</taxon>
        <taxon>Actinomycetes</taxon>
        <taxon>Micrococcales</taxon>
        <taxon>Microbacteriaceae</taxon>
        <taxon>Microbacterium</taxon>
    </lineage>
</organism>
<dbReference type="RefSeq" id="WP_101305596.1">
    <property type="nucleotide sequence ID" value="NZ_CP025299.1"/>
</dbReference>
<accession>A0A2K9DVG1</accession>
<dbReference type="PANTHER" id="PTHR32114">
    <property type="entry name" value="ABC TRANSPORTER ABCH.3"/>
    <property type="match status" value="1"/>
</dbReference>
<dbReference type="Pfam" id="PF13558">
    <property type="entry name" value="SbcC_Walker_B"/>
    <property type="match status" value="1"/>
</dbReference>
<evidence type="ECO:0000259" key="6">
    <source>
        <dbReference type="Pfam" id="PF13476"/>
    </source>
</evidence>
<dbReference type="EMBL" id="CP025299">
    <property type="protein sequence ID" value="AUG28653.1"/>
    <property type="molecule type" value="Genomic_DNA"/>
</dbReference>
<dbReference type="AlphaFoldDB" id="A0A2K9DVG1"/>
<protein>
    <recommendedName>
        <fullName evidence="3">Nuclease SbcCD subunit C</fullName>
    </recommendedName>
</protein>
<reference evidence="7 8" key="1">
    <citation type="submission" date="2017-12" db="EMBL/GenBank/DDBJ databases">
        <title>Isolation and characterization of estrogens degradatiion strain Microbacterium hominis SJTG1.</title>
        <authorList>
            <person name="Xiong W."/>
            <person name="Yin C."/>
            <person name="Zheng D."/>
            <person name="Liang R."/>
        </authorList>
    </citation>
    <scope>NUCLEOTIDE SEQUENCE [LARGE SCALE GENOMIC DNA]</scope>
    <source>
        <strain evidence="7 8">SJTG1</strain>
    </source>
</reference>
<feature type="region of interest" description="Disordered" evidence="5">
    <location>
        <begin position="981"/>
        <end position="1005"/>
    </location>
</feature>
<evidence type="ECO:0000313" key="8">
    <source>
        <dbReference type="Proteomes" id="UP000233276"/>
    </source>
</evidence>
<evidence type="ECO:0000256" key="5">
    <source>
        <dbReference type="SAM" id="MobiDB-lite"/>
    </source>
</evidence>
<evidence type="ECO:0000256" key="1">
    <source>
        <dbReference type="ARBA" id="ARBA00006930"/>
    </source>
</evidence>
<comment type="subunit">
    <text evidence="2">Heterodimer of SbcC and SbcD.</text>
</comment>
<gene>
    <name evidence="7" type="ORF">CXR34_03695</name>
</gene>
<evidence type="ECO:0000313" key="7">
    <source>
        <dbReference type="EMBL" id="AUG28653.1"/>
    </source>
</evidence>
<keyword evidence="4" id="KW-0175">Coiled coil</keyword>
<comment type="similarity">
    <text evidence="1">Belongs to the SMC family. SbcC subfamily.</text>
</comment>
<sequence>MKLHRLELTGFGPFRDTQVVDFDAFDDDGLFLISGRTGTGKSSILDGVSFALYGTVPRYEGGEKRLRSDHAHPADPTEVRLEFTVGARRWRVTRAPEYDRPAKRGGGLTTAPARAELDELVDGVWVGRAAKPRTVGEALGEVLGLNAAQFQQVILLAQNKFSRFLLAPGDERQTLLRTLFGTRRFERYRDDLEQRRRDAADALKAVDGRARTLLGEAERLIGTHGLEPADGASAADAPLPERRAAAERALQRAQYRVEQADLARRGADAASEAAAAAHAALQTRAERGRERAALRERLSGLEERSAAVDADRRRLADARAAALLRAPGDAAERADRAAATATADAAAAWRRWTDGGGDADADVAALVDTLTGDLVRWEAAAVHERELDERAAAHVETTRVVADLRAACDALDERRAGVPAARAALDEQIVRAEAGAARRDELDAERARLRDVLDAARRAEAHTDALTRAETAYARASAATEAAAAEVGALLRRRLAGAAGELAAALVPGEPCAVCGSTAHPRPAHRGDEPVTDEVLAAAERARDAAVAAEGTAREAAARVRDELAQARAEAAGLEVASAEEQLASAAAVAAAAAQAAALLDELHARRRELDAAAALAETERARVADDLAAARERLRGLESDIARLTAAVVEGRGGFDSVAARIAATAAERDRARAVVAAVAARDERLRVRDAATAEFETRLATSPFADAAAVRAALLDDAGIAQLDAEVADHAARLTATRARLLELELDAVGDEIDADALARSAETAAAADAARAEAIAAHTGADGVAARLDDLLRQVDAALVAVQESGEDAAAVIRLADTVAGRAPNTMKMDLETFVLAAELEEIVAAANVRLAEMSSGRYTLHHSDARAARGRASGLGIDVLDAHTGRLRSPQSLSGGETFLASLALALGLGEVVTSRAGGIRLDTLFVDEGFGSLDPETLELAMRTLDDLRAGGRTVGVISHVEAMKEQLPAQILVSSTHEGPSVIRQDAARPSAESAREAR</sequence>
<dbReference type="PANTHER" id="PTHR32114:SF2">
    <property type="entry name" value="ABC TRANSPORTER ABCH.3"/>
    <property type="match status" value="1"/>
</dbReference>
<dbReference type="GO" id="GO:0006302">
    <property type="term" value="P:double-strand break repair"/>
    <property type="evidence" value="ECO:0007669"/>
    <property type="project" value="InterPro"/>
</dbReference>
<dbReference type="InterPro" id="IPR027417">
    <property type="entry name" value="P-loop_NTPase"/>
</dbReference>